<comment type="caution">
    <text evidence="1">The sequence shown here is derived from an EMBL/GenBank/DDBJ whole genome shotgun (WGS) entry which is preliminary data.</text>
</comment>
<evidence type="ECO:0000313" key="2">
    <source>
        <dbReference type="Proteomes" id="UP000294850"/>
    </source>
</evidence>
<dbReference type="EMBL" id="SMFL01000021">
    <property type="protein sequence ID" value="TDE09185.1"/>
    <property type="molecule type" value="Genomic_DNA"/>
</dbReference>
<evidence type="ECO:0000313" key="1">
    <source>
        <dbReference type="EMBL" id="TDE09185.1"/>
    </source>
</evidence>
<reference evidence="1 2" key="1">
    <citation type="submission" date="2019-03" db="EMBL/GenBank/DDBJ databases">
        <title>Dyadobacter AR-3-6 sp. nov., isolated from arctic soil.</title>
        <authorList>
            <person name="Chaudhary D.K."/>
        </authorList>
    </citation>
    <scope>NUCLEOTIDE SEQUENCE [LARGE SCALE GENOMIC DNA]</scope>
    <source>
        <strain evidence="1 2">AR-3-6</strain>
    </source>
</reference>
<organism evidence="1 2">
    <name type="scientific">Dyadobacter psychrotolerans</name>
    <dbReference type="NCBI Taxonomy" id="2541721"/>
    <lineage>
        <taxon>Bacteria</taxon>
        <taxon>Pseudomonadati</taxon>
        <taxon>Bacteroidota</taxon>
        <taxon>Cytophagia</taxon>
        <taxon>Cytophagales</taxon>
        <taxon>Spirosomataceae</taxon>
        <taxon>Dyadobacter</taxon>
    </lineage>
</organism>
<sequence>MIKQQSIKFKEQACTPVRALLFLFFTLFLLSNCQVKKSLSAALLNHPVAGHSAPGSAKAPAGSVQISENGLCASGKSAAYSDQDLHIKAATDLVPPASSSVLSYFPLLLFFARFFGDAHGIITHRIKVHPAVGRSPIYLKNRYLLI</sequence>
<protein>
    <submittedName>
        <fullName evidence="1">Uncharacterized protein</fullName>
    </submittedName>
</protein>
<accession>A0A4R5DEY3</accession>
<dbReference type="Proteomes" id="UP000294850">
    <property type="component" value="Unassembled WGS sequence"/>
</dbReference>
<gene>
    <name evidence="1" type="ORF">E0F88_31035</name>
</gene>
<dbReference type="AlphaFoldDB" id="A0A4R5DEY3"/>
<dbReference type="RefSeq" id="WP_131962251.1">
    <property type="nucleotide sequence ID" value="NZ_SMFL01000021.1"/>
</dbReference>
<keyword evidence="2" id="KW-1185">Reference proteome</keyword>
<name>A0A4R5DEY3_9BACT</name>
<proteinExistence type="predicted"/>